<keyword evidence="5 7" id="KW-1133">Transmembrane helix</keyword>
<evidence type="ECO:0000256" key="2">
    <source>
        <dbReference type="ARBA" id="ARBA00007430"/>
    </source>
</evidence>
<dbReference type="PANTHER" id="PTHR30250:SF10">
    <property type="entry name" value="LIPOPOLYSACCHARIDE BIOSYNTHESIS PROTEIN WZXC"/>
    <property type="match status" value="1"/>
</dbReference>
<keyword evidence="6 7" id="KW-0472">Membrane</keyword>
<dbReference type="RefSeq" id="WP_232594344.1">
    <property type="nucleotide sequence ID" value="NZ_BSPD01000007.1"/>
</dbReference>
<sequence>MSVQVSARPIESMLASKRKMISEAFWVVFSLGGKQGIRLLGNLVLTRLLQPELFGIMVIVNAFIIGANMFSDVGIRSGVITSDRAEQKPFLDTAWTLQLIRGVVIYGVLIAIAYPVELMYDVDGIATVLMVTGSTTLIASFASVNVFVEEKKLAMKRIAIIDFASQVLGLLCLIALAWWWRNIWALAIGSLAAMVFRTWFSYQFISGATHALGWDKPSVSEIFRYGKWILFSTMGLFLTIQGDRLLLGHYMTMETLGIYSVAITFAMMFTELAESVATRFLFPVYRRMVETKDESAIHVRNLRAMTLAIGLLACLPLVGFGDYLVRFLYDERYHAAGWMLQILVVASLLRMFDATLRPILLANRNSFLSMVYQFVTGASLILALYFGAEHYGMAGIMIAIIVAPIISQLALLVLVRRYGYRWALFDIAAMSVVLLVVWGIWSIVPSDPLSMLQNAQSF</sequence>
<evidence type="ECO:0000256" key="5">
    <source>
        <dbReference type="ARBA" id="ARBA00022989"/>
    </source>
</evidence>
<name>A0AA37WKI5_9GAMM</name>
<feature type="transmembrane region" description="Helical" evidence="7">
    <location>
        <begin position="302"/>
        <end position="321"/>
    </location>
</feature>
<feature type="transmembrane region" description="Helical" evidence="7">
    <location>
        <begin position="186"/>
        <end position="205"/>
    </location>
</feature>
<dbReference type="Proteomes" id="UP001156870">
    <property type="component" value="Unassembled WGS sequence"/>
</dbReference>
<dbReference type="InterPro" id="IPR050833">
    <property type="entry name" value="Poly_Biosynth_Transport"/>
</dbReference>
<feature type="transmembrane region" description="Helical" evidence="7">
    <location>
        <begin position="258"/>
        <end position="282"/>
    </location>
</feature>
<feature type="transmembrane region" description="Helical" evidence="7">
    <location>
        <begin position="225"/>
        <end position="246"/>
    </location>
</feature>
<accession>A0AA37WKI5</accession>
<keyword evidence="4 7" id="KW-0812">Transmembrane</keyword>
<protein>
    <submittedName>
        <fullName evidence="8">Lipopolysaccharide biosynthesis protein</fullName>
    </submittedName>
</protein>
<feature type="transmembrane region" description="Helical" evidence="7">
    <location>
        <begin position="333"/>
        <end position="349"/>
    </location>
</feature>
<evidence type="ECO:0000256" key="3">
    <source>
        <dbReference type="ARBA" id="ARBA00022475"/>
    </source>
</evidence>
<feature type="transmembrane region" description="Helical" evidence="7">
    <location>
        <begin position="394"/>
        <end position="415"/>
    </location>
</feature>
<evidence type="ECO:0000313" key="8">
    <source>
        <dbReference type="EMBL" id="GLS24484.1"/>
    </source>
</evidence>
<evidence type="ECO:0000256" key="1">
    <source>
        <dbReference type="ARBA" id="ARBA00004651"/>
    </source>
</evidence>
<feature type="transmembrane region" description="Helical" evidence="7">
    <location>
        <begin position="160"/>
        <end position="180"/>
    </location>
</feature>
<feature type="transmembrane region" description="Helical" evidence="7">
    <location>
        <begin position="53"/>
        <end position="73"/>
    </location>
</feature>
<evidence type="ECO:0000313" key="9">
    <source>
        <dbReference type="Proteomes" id="UP001156870"/>
    </source>
</evidence>
<evidence type="ECO:0000256" key="7">
    <source>
        <dbReference type="SAM" id="Phobius"/>
    </source>
</evidence>
<dbReference type="AlphaFoldDB" id="A0AA37WKI5"/>
<comment type="similarity">
    <text evidence="2">Belongs to the polysaccharide synthase family.</text>
</comment>
<dbReference type="GO" id="GO:0005886">
    <property type="term" value="C:plasma membrane"/>
    <property type="evidence" value="ECO:0007669"/>
    <property type="project" value="UniProtKB-SubCell"/>
</dbReference>
<feature type="transmembrane region" description="Helical" evidence="7">
    <location>
        <begin position="422"/>
        <end position="444"/>
    </location>
</feature>
<keyword evidence="3" id="KW-1003">Cell membrane</keyword>
<feature type="transmembrane region" description="Helical" evidence="7">
    <location>
        <begin position="370"/>
        <end position="388"/>
    </location>
</feature>
<proteinExistence type="inferred from homology"/>
<evidence type="ECO:0000256" key="6">
    <source>
        <dbReference type="ARBA" id="ARBA00023136"/>
    </source>
</evidence>
<dbReference type="Pfam" id="PF13440">
    <property type="entry name" value="Polysacc_synt_3"/>
    <property type="match status" value="1"/>
</dbReference>
<organism evidence="8 9">
    <name type="scientific">Marinibactrum halimedae</name>
    <dbReference type="NCBI Taxonomy" id="1444977"/>
    <lineage>
        <taxon>Bacteria</taxon>
        <taxon>Pseudomonadati</taxon>
        <taxon>Pseudomonadota</taxon>
        <taxon>Gammaproteobacteria</taxon>
        <taxon>Cellvibrionales</taxon>
        <taxon>Cellvibrionaceae</taxon>
        <taxon>Marinibactrum</taxon>
    </lineage>
</organism>
<keyword evidence="9" id="KW-1185">Reference proteome</keyword>
<dbReference type="PANTHER" id="PTHR30250">
    <property type="entry name" value="PST FAMILY PREDICTED COLANIC ACID TRANSPORTER"/>
    <property type="match status" value="1"/>
</dbReference>
<comment type="subcellular location">
    <subcellularLocation>
        <location evidence="1">Cell membrane</location>
        <topology evidence="1">Multi-pass membrane protein</topology>
    </subcellularLocation>
</comment>
<comment type="caution">
    <text evidence="8">The sequence shown here is derived from an EMBL/GenBank/DDBJ whole genome shotgun (WGS) entry which is preliminary data.</text>
</comment>
<reference evidence="8 9" key="1">
    <citation type="journal article" date="2014" name="Int. J. Syst. Evol. Microbiol.">
        <title>Complete genome sequence of Corynebacterium casei LMG S-19264T (=DSM 44701T), isolated from a smear-ripened cheese.</title>
        <authorList>
            <consortium name="US DOE Joint Genome Institute (JGI-PGF)"/>
            <person name="Walter F."/>
            <person name="Albersmeier A."/>
            <person name="Kalinowski J."/>
            <person name="Ruckert C."/>
        </authorList>
    </citation>
    <scope>NUCLEOTIDE SEQUENCE [LARGE SCALE GENOMIC DNA]</scope>
    <source>
        <strain evidence="8 9">NBRC 110095</strain>
    </source>
</reference>
<feature type="transmembrane region" description="Helical" evidence="7">
    <location>
        <begin position="126"/>
        <end position="148"/>
    </location>
</feature>
<feature type="transmembrane region" description="Helical" evidence="7">
    <location>
        <begin position="94"/>
        <end position="114"/>
    </location>
</feature>
<evidence type="ECO:0000256" key="4">
    <source>
        <dbReference type="ARBA" id="ARBA00022692"/>
    </source>
</evidence>
<gene>
    <name evidence="8" type="ORF">GCM10007877_01960</name>
</gene>
<dbReference type="EMBL" id="BSPD01000007">
    <property type="protein sequence ID" value="GLS24484.1"/>
    <property type="molecule type" value="Genomic_DNA"/>
</dbReference>